<dbReference type="GO" id="GO:0008081">
    <property type="term" value="F:phosphoric diester hydrolase activity"/>
    <property type="evidence" value="ECO:0007669"/>
    <property type="project" value="InterPro"/>
</dbReference>
<reference evidence="2 3" key="1">
    <citation type="submission" date="2017-08" db="EMBL/GenBank/DDBJ databases">
        <title>Harnessing the power of phylogenomics to disentangle the directionality and signatures of interkingdom host jumping in the parasitic fungal genus Tolypocladium.</title>
        <authorList>
            <person name="Quandt C.A."/>
            <person name="Patterson W."/>
            <person name="Spatafora J.W."/>
        </authorList>
    </citation>
    <scope>NUCLEOTIDE SEQUENCE [LARGE SCALE GENOMIC DNA]</scope>
    <source>
        <strain evidence="2 3">CBS 113982</strain>
    </source>
</reference>
<evidence type="ECO:0000313" key="2">
    <source>
        <dbReference type="EMBL" id="PNY23102.1"/>
    </source>
</evidence>
<dbReference type="InterPro" id="IPR017946">
    <property type="entry name" value="PLC-like_Pdiesterase_TIM-brl"/>
</dbReference>
<keyword evidence="1" id="KW-0732">Signal</keyword>
<name>A0A2K3Q6C4_9HYPO</name>
<dbReference type="Proteomes" id="UP000236621">
    <property type="component" value="Unassembled WGS sequence"/>
</dbReference>
<dbReference type="SUPFAM" id="SSF51695">
    <property type="entry name" value="PLC-like phosphodiesterases"/>
    <property type="match status" value="1"/>
</dbReference>
<evidence type="ECO:0000313" key="3">
    <source>
        <dbReference type="Proteomes" id="UP000236621"/>
    </source>
</evidence>
<dbReference type="PANTHER" id="PTHR13593:SF113">
    <property type="entry name" value="SI:DKEY-266F7.9"/>
    <property type="match status" value="1"/>
</dbReference>
<feature type="chain" id="PRO_5014370917" evidence="1">
    <location>
        <begin position="20"/>
        <end position="489"/>
    </location>
</feature>
<proteinExistence type="predicted"/>
<comment type="caution">
    <text evidence="2">The sequence shown here is derived from an EMBL/GenBank/DDBJ whole genome shotgun (WGS) entry which is preliminary data.</text>
</comment>
<evidence type="ECO:0000256" key="1">
    <source>
        <dbReference type="SAM" id="SignalP"/>
    </source>
</evidence>
<dbReference type="Gene3D" id="3.20.20.190">
    <property type="entry name" value="Phosphatidylinositol (PI) phosphodiesterase"/>
    <property type="match status" value="1"/>
</dbReference>
<keyword evidence="3" id="KW-1185">Reference proteome</keyword>
<dbReference type="EMBL" id="NRSZ01001147">
    <property type="protein sequence ID" value="PNY23102.1"/>
    <property type="molecule type" value="Genomic_DNA"/>
</dbReference>
<dbReference type="PANTHER" id="PTHR13593">
    <property type="match status" value="1"/>
</dbReference>
<dbReference type="OrthoDB" id="1046782at2759"/>
<organism evidence="2 3">
    <name type="scientific">Tolypocladium capitatum</name>
    <dbReference type="NCBI Taxonomy" id="45235"/>
    <lineage>
        <taxon>Eukaryota</taxon>
        <taxon>Fungi</taxon>
        <taxon>Dikarya</taxon>
        <taxon>Ascomycota</taxon>
        <taxon>Pezizomycotina</taxon>
        <taxon>Sordariomycetes</taxon>
        <taxon>Hypocreomycetidae</taxon>
        <taxon>Hypocreales</taxon>
        <taxon>Ophiocordycipitaceae</taxon>
        <taxon>Tolypocladium</taxon>
    </lineage>
</organism>
<sequence>MVCLYVAGLVISAPTLMEAANAPGHRGNQVDIHKQDTYIGVINSTPYRWARGYNHSYQVLDWRWPEYIDPGESFQLIAKQRNGYSTQDSAAEVDYQLEGTSKPMSFQVQYRKGFPHKVWVGFKEELETMNNHKRSQHELGFLSMPGGVGFILAGTEGHFISNDPPVTWMRDTLPDIGNIPLRELTLPRSHHAGMWKGVAPIGIGCPGNTLTQDDDLYTQLKNGGIRILDVRATKWHDHFRESHASEVKGLGWQGMFGASVLEMIDMVNDFNEEYRGELIIFDMHNEARNADYRFDELDERETAELYEVLQSLNHRISVPDDEDLTKWPLERFIGNGTTAVLVHIKESWLPLGSFPGGKEGFVSDKNFPFWGRWSNKNDVDEMIADQLEQLRLHQTHRSSKVWNTEWTITQHTENVIFPHQSIRRMNWPAWRSLYHEFWDALTDEMYPNWLTMDKVHHNQQQAMVMAINYCLAARMCGSLGGKVNMTAAE</sequence>
<feature type="signal peptide" evidence="1">
    <location>
        <begin position="1"/>
        <end position="19"/>
    </location>
</feature>
<dbReference type="InterPro" id="IPR051057">
    <property type="entry name" value="PI-PLC_domain"/>
</dbReference>
<gene>
    <name evidence="2" type="ORF">TCAP_06950</name>
</gene>
<dbReference type="AlphaFoldDB" id="A0A2K3Q6C4"/>
<dbReference type="GO" id="GO:0006629">
    <property type="term" value="P:lipid metabolic process"/>
    <property type="evidence" value="ECO:0007669"/>
    <property type="project" value="InterPro"/>
</dbReference>
<accession>A0A2K3Q6C4</accession>
<protein>
    <submittedName>
        <fullName evidence="2">Uncharacterized protein</fullName>
    </submittedName>
</protein>